<dbReference type="AlphaFoldDB" id="A0A8H5JXQ4"/>
<evidence type="ECO:0000313" key="2">
    <source>
        <dbReference type="Proteomes" id="UP000574317"/>
    </source>
</evidence>
<evidence type="ECO:0000313" key="1">
    <source>
        <dbReference type="EMBL" id="KAF5561301.1"/>
    </source>
</evidence>
<dbReference type="Proteomes" id="UP000574317">
    <property type="component" value="Unassembled WGS sequence"/>
</dbReference>
<comment type="caution">
    <text evidence="1">The sequence shown here is derived from an EMBL/GenBank/DDBJ whole genome shotgun (WGS) entry which is preliminary data.</text>
</comment>
<reference evidence="1 2" key="1">
    <citation type="submission" date="2020-05" db="EMBL/GenBank/DDBJ databases">
        <title>Identification and distribution of gene clusters putatively required for synthesis of sphingolipid metabolism inhibitors in phylogenetically diverse species of the filamentous fungus Fusarium.</title>
        <authorList>
            <person name="Kim H.-S."/>
            <person name="Busman M."/>
            <person name="Brown D.W."/>
            <person name="Divon H."/>
            <person name="Uhlig S."/>
            <person name="Proctor R.H."/>
        </authorList>
    </citation>
    <scope>NUCLEOTIDE SEQUENCE [LARGE SCALE GENOMIC DNA]</scope>
    <source>
        <strain evidence="1 2">NRRL 25196</strain>
    </source>
</reference>
<name>A0A8H5JXQ4_9HYPO</name>
<dbReference type="EMBL" id="JAAOAO010000138">
    <property type="protein sequence ID" value="KAF5561301.1"/>
    <property type="molecule type" value="Genomic_DNA"/>
</dbReference>
<sequence>MKALPEKNVKTYLPDALHFQRAIQSVRVRDIEVEMPLVQKKGAPEGTIDDAPVQQAWWNAIVLAYKNSKACPMRIPLEMRIMGVSDVIMALQCGNALGNICAVGLGQMDCTQGFHDRGKFEDSSALG</sequence>
<proteinExistence type="predicted"/>
<protein>
    <submittedName>
        <fullName evidence="1">Oxidoreductase</fullName>
    </submittedName>
</protein>
<organism evidence="1 2">
    <name type="scientific">Fusarium napiforme</name>
    <dbReference type="NCBI Taxonomy" id="42672"/>
    <lineage>
        <taxon>Eukaryota</taxon>
        <taxon>Fungi</taxon>
        <taxon>Dikarya</taxon>
        <taxon>Ascomycota</taxon>
        <taxon>Pezizomycotina</taxon>
        <taxon>Sordariomycetes</taxon>
        <taxon>Hypocreomycetidae</taxon>
        <taxon>Hypocreales</taxon>
        <taxon>Nectriaceae</taxon>
        <taxon>Fusarium</taxon>
        <taxon>Fusarium fujikuroi species complex</taxon>
    </lineage>
</organism>
<accession>A0A8H5JXQ4</accession>
<gene>
    <name evidence="1" type="ORF">FNAPI_3740</name>
</gene>
<keyword evidence="2" id="KW-1185">Reference proteome</keyword>